<keyword evidence="1" id="KW-1133">Transmembrane helix</keyword>
<evidence type="ECO:0008006" key="5">
    <source>
        <dbReference type="Google" id="ProtNLM"/>
    </source>
</evidence>
<dbReference type="InterPro" id="IPR036259">
    <property type="entry name" value="MFS_trans_sf"/>
</dbReference>
<feature type="transmembrane region" description="Helical" evidence="1">
    <location>
        <begin position="41"/>
        <end position="60"/>
    </location>
</feature>
<dbReference type="Gene3D" id="1.20.1250.20">
    <property type="entry name" value="MFS general substrate transporter like domains"/>
    <property type="match status" value="1"/>
</dbReference>
<reference evidence="3" key="2">
    <citation type="submission" date="2018-05" db="EMBL/GenBank/DDBJ databases">
        <title>OmerRS3 (Oryza meridionalis Reference Sequence Version 3).</title>
        <authorList>
            <person name="Zhang J."/>
            <person name="Kudrna D."/>
            <person name="Lee S."/>
            <person name="Talag J."/>
            <person name="Welchert J."/>
            <person name="Wing R.A."/>
        </authorList>
    </citation>
    <scope>NUCLEOTIDE SEQUENCE [LARGE SCALE GENOMIC DNA]</scope>
    <source>
        <strain evidence="3">cv. OR44</strain>
    </source>
</reference>
<evidence type="ECO:0000256" key="1">
    <source>
        <dbReference type="SAM" id="Phobius"/>
    </source>
</evidence>
<evidence type="ECO:0000313" key="4">
    <source>
        <dbReference type="Proteomes" id="UP000008021"/>
    </source>
</evidence>
<proteinExistence type="predicted"/>
<protein>
    <recommendedName>
        <fullName evidence="5">Amino acid transporter transmembrane domain-containing protein</fullName>
    </recommendedName>
</protein>
<keyword evidence="1" id="KW-0812">Transmembrane</keyword>
<feature type="signal peptide" evidence="2">
    <location>
        <begin position="1"/>
        <end position="17"/>
    </location>
</feature>
<dbReference type="AlphaFoldDB" id="A0A0E0EQL8"/>
<accession>A0A0E0EQL8</accession>
<keyword evidence="4" id="KW-1185">Reference proteome</keyword>
<evidence type="ECO:0000256" key="2">
    <source>
        <dbReference type="SAM" id="SignalP"/>
    </source>
</evidence>
<reference evidence="3" key="1">
    <citation type="submission" date="2015-04" db="UniProtKB">
        <authorList>
            <consortium name="EnsemblPlants"/>
        </authorList>
    </citation>
    <scope>IDENTIFICATION</scope>
</reference>
<keyword evidence="1" id="KW-0472">Membrane</keyword>
<organism evidence="3">
    <name type="scientific">Oryza meridionalis</name>
    <dbReference type="NCBI Taxonomy" id="40149"/>
    <lineage>
        <taxon>Eukaryota</taxon>
        <taxon>Viridiplantae</taxon>
        <taxon>Streptophyta</taxon>
        <taxon>Embryophyta</taxon>
        <taxon>Tracheophyta</taxon>
        <taxon>Spermatophyta</taxon>
        <taxon>Magnoliopsida</taxon>
        <taxon>Liliopsida</taxon>
        <taxon>Poales</taxon>
        <taxon>Poaceae</taxon>
        <taxon>BOP clade</taxon>
        <taxon>Oryzoideae</taxon>
        <taxon>Oryzeae</taxon>
        <taxon>Oryzinae</taxon>
        <taxon>Oryza</taxon>
    </lineage>
</organism>
<dbReference type="STRING" id="40149.A0A0E0EQL8"/>
<dbReference type="Proteomes" id="UP000008021">
    <property type="component" value="Chromosome 9"/>
</dbReference>
<feature type="chain" id="PRO_5002358272" description="Amino acid transporter transmembrane domain-containing protein" evidence="2">
    <location>
        <begin position="18"/>
        <end position="61"/>
    </location>
</feature>
<keyword evidence="2" id="KW-0732">Signal</keyword>
<dbReference type="EnsemblPlants" id="OMERI09G03950.1">
    <property type="protein sequence ID" value="OMERI09G03950.1"/>
    <property type="gene ID" value="OMERI09G03950"/>
</dbReference>
<evidence type="ECO:0000313" key="3">
    <source>
        <dbReference type="EnsemblPlants" id="OMERI09G03950.1"/>
    </source>
</evidence>
<name>A0A0E0EQL8_9ORYZ</name>
<dbReference type="Gramene" id="OMERI09G03950.1">
    <property type="protein sequence ID" value="OMERI09G03950.1"/>
    <property type="gene ID" value="OMERI09G03950"/>
</dbReference>
<dbReference type="HOGENOM" id="CLU_2926613_0_0_1"/>
<sequence>MLGFGILFGAIVTLVVSAGFQHTYPAPSYSDNHAVSLVPQADYVWCIILMFGTIPAVLTYY</sequence>